<name>A0AAD5SF93_9FUNG</name>
<protein>
    <recommendedName>
        <fullName evidence="4">Chitin-binding type-4 domain-containing protein</fullName>
    </recommendedName>
</protein>
<gene>
    <name evidence="2" type="ORF">HK097_005387</name>
</gene>
<comment type="caution">
    <text evidence="2">The sequence shown here is derived from an EMBL/GenBank/DDBJ whole genome shotgun (WGS) entry which is preliminary data.</text>
</comment>
<feature type="signal peptide" evidence="1">
    <location>
        <begin position="1"/>
        <end position="21"/>
    </location>
</feature>
<accession>A0AAD5SF93</accession>
<reference evidence="2" key="1">
    <citation type="submission" date="2020-05" db="EMBL/GenBank/DDBJ databases">
        <title>Phylogenomic resolution of chytrid fungi.</title>
        <authorList>
            <person name="Stajich J.E."/>
            <person name="Amses K."/>
            <person name="Simmons R."/>
            <person name="Seto K."/>
            <person name="Myers J."/>
            <person name="Bonds A."/>
            <person name="Quandt C.A."/>
            <person name="Barry K."/>
            <person name="Liu P."/>
            <person name="Grigoriev I."/>
            <person name="Longcore J.E."/>
            <person name="James T.Y."/>
        </authorList>
    </citation>
    <scope>NUCLEOTIDE SEQUENCE</scope>
    <source>
        <strain evidence="2">JEL0318</strain>
    </source>
</reference>
<dbReference type="PANTHER" id="PTHR35559:SF1">
    <property type="entry name" value="CHITIN-BINDING TYPE-4 DOMAIN-CONTAINING PROTEIN"/>
    <property type="match status" value="1"/>
</dbReference>
<dbReference type="Proteomes" id="UP001212841">
    <property type="component" value="Unassembled WGS sequence"/>
</dbReference>
<evidence type="ECO:0008006" key="4">
    <source>
        <dbReference type="Google" id="ProtNLM"/>
    </source>
</evidence>
<keyword evidence="3" id="KW-1185">Reference proteome</keyword>
<keyword evidence="1" id="KW-0732">Signal</keyword>
<organism evidence="2 3">
    <name type="scientific">Rhizophlyctis rosea</name>
    <dbReference type="NCBI Taxonomy" id="64517"/>
    <lineage>
        <taxon>Eukaryota</taxon>
        <taxon>Fungi</taxon>
        <taxon>Fungi incertae sedis</taxon>
        <taxon>Chytridiomycota</taxon>
        <taxon>Chytridiomycota incertae sedis</taxon>
        <taxon>Chytridiomycetes</taxon>
        <taxon>Rhizophlyctidales</taxon>
        <taxon>Rhizophlyctidaceae</taxon>
        <taxon>Rhizophlyctis</taxon>
    </lineage>
</organism>
<dbReference type="EMBL" id="JADGJD010000252">
    <property type="protein sequence ID" value="KAJ3052939.1"/>
    <property type="molecule type" value="Genomic_DNA"/>
</dbReference>
<sequence>MKFTTLTLAGLGAFFAAGAEAHSFLIKVGNGYPRNFELFDMAGDGYTFRPGARPGSCGQSQTYSSKYPMPKASPGSTVSLTWPARNHGPNNLPGRTVQIYSAGNVIAELPFCPGGPSGNDAPCTGSFKLNSGSGVQSYIWFWEFNSGEYYNTCFDVDQS</sequence>
<dbReference type="PANTHER" id="PTHR35559">
    <property type="entry name" value="CHITIN-BINDING TYPE-4 DOMAIN-CONTAINING PROTEIN"/>
    <property type="match status" value="1"/>
</dbReference>
<evidence type="ECO:0000313" key="3">
    <source>
        <dbReference type="Proteomes" id="UP001212841"/>
    </source>
</evidence>
<evidence type="ECO:0000256" key="1">
    <source>
        <dbReference type="SAM" id="SignalP"/>
    </source>
</evidence>
<dbReference type="AlphaFoldDB" id="A0AAD5SF93"/>
<feature type="chain" id="PRO_5042224228" description="Chitin-binding type-4 domain-containing protein" evidence="1">
    <location>
        <begin position="22"/>
        <end position="159"/>
    </location>
</feature>
<proteinExistence type="predicted"/>
<evidence type="ECO:0000313" key="2">
    <source>
        <dbReference type="EMBL" id="KAJ3052939.1"/>
    </source>
</evidence>